<dbReference type="GO" id="GO:0017057">
    <property type="term" value="F:6-phosphogluconolactonase activity"/>
    <property type="evidence" value="ECO:0007669"/>
    <property type="project" value="UniProtKB-UniRule"/>
</dbReference>
<evidence type="ECO:0000256" key="7">
    <source>
        <dbReference type="RuleBase" id="RU365095"/>
    </source>
</evidence>
<comment type="pathway">
    <text evidence="3 7">Carbohydrate degradation; pentose phosphate pathway; D-ribulose 5-phosphate from D-glucose 6-phosphate (oxidative stage): step 2/3.</text>
</comment>
<dbReference type="InterPro" id="IPR006148">
    <property type="entry name" value="Glc/Gal-6P_isomerase"/>
</dbReference>
<feature type="domain" description="Glucosamine/galactosamine-6-phosphate isomerase" evidence="8">
    <location>
        <begin position="8"/>
        <end position="214"/>
    </location>
</feature>
<dbReference type="InterPro" id="IPR037171">
    <property type="entry name" value="NagB/RpiA_transferase-like"/>
</dbReference>
<proteinExistence type="inferred from homology"/>
<dbReference type="Gene3D" id="3.40.50.1360">
    <property type="match status" value="1"/>
</dbReference>
<comment type="catalytic activity">
    <reaction evidence="1 7">
        <text>6-phospho-D-glucono-1,5-lactone + H2O = 6-phospho-D-gluconate + H(+)</text>
        <dbReference type="Rhea" id="RHEA:12556"/>
        <dbReference type="ChEBI" id="CHEBI:15377"/>
        <dbReference type="ChEBI" id="CHEBI:15378"/>
        <dbReference type="ChEBI" id="CHEBI:57955"/>
        <dbReference type="ChEBI" id="CHEBI:58759"/>
        <dbReference type="EC" id="3.1.1.31"/>
    </reaction>
</comment>
<comment type="similarity">
    <text evidence="4 7">Belongs to the glucosamine/galactosamine-6-phosphate isomerase family. 6-phosphogluconolactonase subfamily.</text>
</comment>
<evidence type="ECO:0000256" key="6">
    <source>
        <dbReference type="ARBA" id="ARBA00020337"/>
    </source>
</evidence>
<dbReference type="GO" id="GO:0005975">
    <property type="term" value="P:carbohydrate metabolic process"/>
    <property type="evidence" value="ECO:0007669"/>
    <property type="project" value="UniProtKB-UniRule"/>
</dbReference>
<evidence type="ECO:0000256" key="4">
    <source>
        <dbReference type="ARBA" id="ARBA00010662"/>
    </source>
</evidence>
<organism evidence="9 10">
    <name type="scientific">Legionella israelensis</name>
    <dbReference type="NCBI Taxonomy" id="454"/>
    <lineage>
        <taxon>Bacteria</taxon>
        <taxon>Pseudomonadati</taxon>
        <taxon>Pseudomonadota</taxon>
        <taxon>Gammaproteobacteria</taxon>
        <taxon>Legionellales</taxon>
        <taxon>Legionellaceae</taxon>
        <taxon>Legionella</taxon>
    </lineage>
</organism>
<dbReference type="Proteomes" id="UP000295517">
    <property type="component" value="Chromosome"/>
</dbReference>
<sequence>MQLHRFSDTKALNQHFVRELTRILQKAIAARGKAFLVVSGGKTPVGLFQMLSKTNEIDWKKVTVTLADERWVDPAQEDSNENLVKKHLLQNQAECAQFVSLFSSENSIAEGINIINERLHSLPVFDIVILGMGEDGHTASLFPCSEEIHKALAEQKPATVITPKTASYRRISLTPSRLLNSRHVFLHLVGESKLEVLNQAMSGDEVLQMPVRTFLYHPTVDVQVMFAS</sequence>
<gene>
    <name evidence="7 9" type="primary">pgl</name>
    <name evidence="9" type="ORF">E3983_08065</name>
</gene>
<evidence type="ECO:0000256" key="5">
    <source>
        <dbReference type="ARBA" id="ARBA00013198"/>
    </source>
</evidence>
<dbReference type="SUPFAM" id="SSF100950">
    <property type="entry name" value="NagB/RpiA/CoA transferase-like"/>
    <property type="match status" value="1"/>
</dbReference>
<dbReference type="AlphaFoldDB" id="A0AAX1EGT4"/>
<dbReference type="InterPro" id="IPR039104">
    <property type="entry name" value="6PGL"/>
</dbReference>
<dbReference type="EMBL" id="CP038254">
    <property type="protein sequence ID" value="QBR84320.1"/>
    <property type="molecule type" value="Genomic_DNA"/>
</dbReference>
<dbReference type="RefSeq" id="WP_135060577.1">
    <property type="nucleotide sequence ID" value="NZ_CP038254.1"/>
</dbReference>
<evidence type="ECO:0000256" key="1">
    <source>
        <dbReference type="ARBA" id="ARBA00000832"/>
    </source>
</evidence>
<keyword evidence="7 9" id="KW-0378">Hydrolase</keyword>
<name>A0AAX1EGT4_9GAMM</name>
<dbReference type="PANTHER" id="PTHR11054:SF0">
    <property type="entry name" value="6-PHOSPHOGLUCONOLACTONASE"/>
    <property type="match status" value="1"/>
</dbReference>
<dbReference type="CDD" id="cd01400">
    <property type="entry name" value="6PGL"/>
    <property type="match status" value="1"/>
</dbReference>
<evidence type="ECO:0000256" key="2">
    <source>
        <dbReference type="ARBA" id="ARBA00002681"/>
    </source>
</evidence>
<dbReference type="InterPro" id="IPR005900">
    <property type="entry name" value="6-phosphogluconolactonase_DevB"/>
</dbReference>
<evidence type="ECO:0000313" key="9">
    <source>
        <dbReference type="EMBL" id="QBR84320.1"/>
    </source>
</evidence>
<dbReference type="EC" id="3.1.1.31" evidence="5 7"/>
<evidence type="ECO:0000259" key="8">
    <source>
        <dbReference type="Pfam" id="PF01182"/>
    </source>
</evidence>
<dbReference type="Pfam" id="PF01182">
    <property type="entry name" value="Glucosamine_iso"/>
    <property type="match status" value="1"/>
</dbReference>
<dbReference type="NCBIfam" id="TIGR01198">
    <property type="entry name" value="pgl"/>
    <property type="match status" value="1"/>
</dbReference>
<dbReference type="GO" id="GO:0006098">
    <property type="term" value="P:pentose-phosphate shunt"/>
    <property type="evidence" value="ECO:0007669"/>
    <property type="project" value="InterPro"/>
</dbReference>
<accession>A0AAX1EGT4</accession>
<comment type="function">
    <text evidence="2 7">Hydrolysis of 6-phosphogluconolactone to 6-phosphogluconate.</text>
</comment>
<reference evidence="9 10" key="1">
    <citation type="submission" date="2019-03" db="EMBL/GenBank/DDBJ databases">
        <title>Diverse conjugative elements silence natural transformation in Legionella species.</title>
        <authorList>
            <person name="Durieux I."/>
            <person name="Ginevra C."/>
            <person name="Attaiech L."/>
            <person name="Picq K."/>
            <person name="Juan P.A."/>
            <person name="Jarraud S."/>
            <person name="Charpentier X."/>
        </authorList>
    </citation>
    <scope>NUCLEOTIDE SEQUENCE [LARGE SCALE GENOMIC DNA]</scope>
    <source>
        <strain evidence="9 10">HL-0427-4011</strain>
    </source>
</reference>
<dbReference type="PANTHER" id="PTHR11054">
    <property type="entry name" value="6-PHOSPHOGLUCONOLACTONASE"/>
    <property type="match status" value="1"/>
</dbReference>
<evidence type="ECO:0000256" key="3">
    <source>
        <dbReference type="ARBA" id="ARBA00004961"/>
    </source>
</evidence>
<evidence type="ECO:0000313" key="10">
    <source>
        <dbReference type="Proteomes" id="UP000295517"/>
    </source>
</evidence>
<protein>
    <recommendedName>
        <fullName evidence="6 7">6-phosphogluconolactonase</fullName>
        <shortName evidence="7">6PGL</shortName>
        <ecNumber evidence="5 7">3.1.1.31</ecNumber>
    </recommendedName>
</protein>